<dbReference type="Pfam" id="PF13952">
    <property type="entry name" value="DUF4216"/>
    <property type="match status" value="1"/>
</dbReference>
<accession>A0A8R7PNE6</accession>
<reference evidence="5" key="3">
    <citation type="submission" date="2022-06" db="UniProtKB">
        <authorList>
            <consortium name="EnsemblPlants"/>
        </authorList>
    </citation>
    <scope>IDENTIFICATION</scope>
</reference>
<dbReference type="AlphaFoldDB" id="A0A8R7PNE6"/>
<dbReference type="Gramene" id="TuG1812G0300000482.01.T07">
    <property type="protein sequence ID" value="TuG1812G0300000482.01.T07"/>
    <property type="gene ID" value="TuG1812G0300000482.01"/>
</dbReference>
<dbReference type="EnsemblPlants" id="TuG1812G0300000482.01.T03">
    <property type="protein sequence ID" value="TuG1812G0300000482.01.T03"/>
    <property type="gene ID" value="TuG1812G0300000482.01"/>
</dbReference>
<dbReference type="EnsemblPlants" id="TuG1812G0300000482.01.T02">
    <property type="protein sequence ID" value="TuG1812G0300000482.01.T02"/>
    <property type="gene ID" value="TuG1812G0300000482.01"/>
</dbReference>
<evidence type="ECO:0000256" key="1">
    <source>
        <dbReference type="SAM" id="MobiDB-lite"/>
    </source>
</evidence>
<evidence type="ECO:0000259" key="3">
    <source>
        <dbReference type="Pfam" id="PF13960"/>
    </source>
</evidence>
<evidence type="ECO:0000313" key="5">
    <source>
        <dbReference type="EnsemblPlants" id="TuG1812G0300000482.01.T02"/>
    </source>
</evidence>
<protein>
    <recommendedName>
        <fullName evidence="7">Transposase-associated domain-containing protein</fullName>
    </recommendedName>
</protein>
<evidence type="ECO:0000259" key="2">
    <source>
        <dbReference type="Pfam" id="PF13952"/>
    </source>
</evidence>
<dbReference type="Proteomes" id="UP000015106">
    <property type="component" value="Chromosome 3"/>
</dbReference>
<dbReference type="EnsemblPlants" id="TuG1812G0300000482.01.T06">
    <property type="protein sequence ID" value="TuG1812G0300000482.01.T06"/>
    <property type="gene ID" value="TuG1812G0300000482.01"/>
</dbReference>
<dbReference type="InterPro" id="IPR004242">
    <property type="entry name" value="Transposase_21"/>
</dbReference>
<dbReference type="InterPro" id="IPR029480">
    <property type="entry name" value="Transpos_assoc"/>
</dbReference>
<dbReference type="Gramene" id="TuG1812G0300000482.01.T03">
    <property type="protein sequence ID" value="TuG1812G0300000482.01.T03"/>
    <property type="gene ID" value="TuG1812G0300000482.01"/>
</dbReference>
<dbReference type="EnsemblPlants" id="TuG1812G0300000482.01.T01">
    <property type="protein sequence ID" value="TuG1812G0300000482.01.T01"/>
    <property type="gene ID" value="TuG1812G0300000482.01"/>
</dbReference>
<dbReference type="Pfam" id="PF02992">
    <property type="entry name" value="Transposase_21"/>
    <property type="match status" value="1"/>
</dbReference>
<proteinExistence type="predicted"/>
<dbReference type="Gramene" id="TuG1812G0300000482.01.T01">
    <property type="protein sequence ID" value="TuG1812G0300000482.01.T01"/>
    <property type="gene ID" value="TuG1812G0300000482.01"/>
</dbReference>
<feature type="domain" description="Transposase-associated" evidence="4">
    <location>
        <begin position="3"/>
        <end position="76"/>
    </location>
</feature>
<evidence type="ECO:0000313" key="6">
    <source>
        <dbReference type="Proteomes" id="UP000015106"/>
    </source>
</evidence>
<dbReference type="Pfam" id="PF13963">
    <property type="entry name" value="Transpos_assoc"/>
    <property type="match status" value="1"/>
</dbReference>
<evidence type="ECO:0008006" key="7">
    <source>
        <dbReference type="Google" id="ProtNLM"/>
    </source>
</evidence>
<dbReference type="Gramene" id="TuG1812G0300000482.01.T04">
    <property type="protein sequence ID" value="TuG1812G0300000482.01.T04"/>
    <property type="gene ID" value="TuG1812G0300000482.01"/>
</dbReference>
<sequence>MDKSWMRLPDRFSSDYVSGVNAFIDFACQHNNGNDKMRCPCETCMNISQQSVSQVRTHLLLYGIQTSYTKWVFHGEQVSNDEDQVDESLEDEEDVDDFDGFDMVQDLLGDIHRATVGVDEQDNHNPAGGSIPEPNESSTRFDGLLRSAQRELYPGCKGHSVLSFVLKLVHLKDLNHWSNKSFDMLLKLQKEALPAGNSLPATYYEAKKMLRDLGLGYESIDACKNDCVLFWKEHEDKDECPVCKESRWKTQKGKGKRVPQKVLRYFPLIPRLQRLFMNKEIASDLRYHRDKRVVEPNVLRGPPDGDAWKHMDKKYPWLDEDPRHLRLGVGTDGFNPFGIMSSSYSVWPVIVVVYNLPPWRSMKEPFLLMTLLIPGKKSPGRDIDVYLRPLVEELKQLFNPGVVTFDAVEGGTFNMRAVLLWTIHDLPALASVFGYSTMGYKACPVCLDGTYSQPLRSKIGFLGHRRYLPIRHRWRKSKAFNGKNEKALPPKQLSGKGIFELLQKLDHLQGFKYGKHPGNKKRKASSKDMPGKNFTKMSILFELPYWKDLKLPHNLDVMHIEKNICESLFGTLLNIDGKSKDTLKAHKDLKDMNIRADLHLNDTGSSIEKHHAWYTLTRDEKLEFLQFLESICFPDGFAANISKGISKDGKITGLKTHDYHILLQRILPIGMRGFLHKDICDALLQLGSFFRQLCSKTLKLDILDKLEQQIVIVLCKLEMILPPTFFDISVHLAVHLPQQARLGGPVQYRWMFFIERFLGTLKGMVSNRAHPEGSIAEAYVMKECSTFCSMYLHGIETRFNRQERNFDGERQPLDRFSVFSTSFRAFGHRDDLMLTQDQYDSLSWYVLNNCEELQEYLYEHEDALLAEGADNIENRQREQFGSWLRQRVINLRNQGASLVSDCLYALAIGPHKRVHKFSGCIVGGVRFLTKEREDGRKSQNSGVCTEGQHKGQNITYYGILKNIYVLDYPNDRHVALFECEWYDLESNKPVRIDDDFVSVNIGSKWYQDDSFVLASQVSQVFYVRDTKLKGDWLVVQKAPHRHLFDPEVWNQVNEDDASEDIAFQEEEATNVSIDETFEGNVSCRHDVAPEIVTDPKDLASLKESHVSQDNFEEEPE</sequence>
<keyword evidence="6" id="KW-1185">Reference proteome</keyword>
<name>A0A8R7PNE6_TRIUA</name>
<evidence type="ECO:0000259" key="4">
    <source>
        <dbReference type="Pfam" id="PF13963"/>
    </source>
</evidence>
<feature type="domain" description="DUF4218" evidence="3">
    <location>
        <begin position="693"/>
        <end position="805"/>
    </location>
</feature>
<dbReference type="InterPro" id="IPR025452">
    <property type="entry name" value="DUF4218"/>
</dbReference>
<dbReference type="PANTHER" id="PTHR10775">
    <property type="entry name" value="OS08G0208400 PROTEIN"/>
    <property type="match status" value="1"/>
</dbReference>
<dbReference type="PANTHER" id="PTHR10775:SF185">
    <property type="entry name" value="OS08G0208400 PROTEIN"/>
    <property type="match status" value="1"/>
</dbReference>
<organism evidence="5 6">
    <name type="scientific">Triticum urartu</name>
    <name type="common">Red wild einkorn</name>
    <name type="synonym">Crithodium urartu</name>
    <dbReference type="NCBI Taxonomy" id="4572"/>
    <lineage>
        <taxon>Eukaryota</taxon>
        <taxon>Viridiplantae</taxon>
        <taxon>Streptophyta</taxon>
        <taxon>Embryophyta</taxon>
        <taxon>Tracheophyta</taxon>
        <taxon>Spermatophyta</taxon>
        <taxon>Magnoliopsida</taxon>
        <taxon>Liliopsida</taxon>
        <taxon>Poales</taxon>
        <taxon>Poaceae</taxon>
        <taxon>BOP clade</taxon>
        <taxon>Pooideae</taxon>
        <taxon>Triticodae</taxon>
        <taxon>Triticeae</taxon>
        <taxon>Triticinae</taxon>
        <taxon>Triticum</taxon>
    </lineage>
</organism>
<dbReference type="Gramene" id="TuG1812G0300000482.01.T06">
    <property type="protein sequence ID" value="TuG1812G0300000482.01.T06"/>
    <property type="gene ID" value="TuG1812G0300000482.01"/>
</dbReference>
<dbReference type="EnsemblPlants" id="TuG1812G0300000482.01.T04">
    <property type="protein sequence ID" value="TuG1812G0300000482.01.T04"/>
    <property type="gene ID" value="TuG1812G0300000482.01"/>
</dbReference>
<reference evidence="5" key="2">
    <citation type="submission" date="2018-03" db="EMBL/GenBank/DDBJ databases">
        <title>The Triticum urartu genome reveals the dynamic nature of wheat genome evolution.</title>
        <authorList>
            <person name="Ling H."/>
            <person name="Ma B."/>
            <person name="Shi X."/>
            <person name="Liu H."/>
            <person name="Dong L."/>
            <person name="Sun H."/>
            <person name="Cao Y."/>
            <person name="Gao Q."/>
            <person name="Zheng S."/>
            <person name="Li Y."/>
            <person name="Yu Y."/>
            <person name="Du H."/>
            <person name="Qi M."/>
            <person name="Li Y."/>
            <person name="Yu H."/>
            <person name="Cui Y."/>
            <person name="Wang N."/>
            <person name="Chen C."/>
            <person name="Wu H."/>
            <person name="Zhao Y."/>
            <person name="Zhang J."/>
            <person name="Li Y."/>
            <person name="Zhou W."/>
            <person name="Zhang B."/>
            <person name="Hu W."/>
            <person name="Eijk M."/>
            <person name="Tang J."/>
            <person name="Witsenboer H."/>
            <person name="Zhao S."/>
            <person name="Li Z."/>
            <person name="Zhang A."/>
            <person name="Wang D."/>
            <person name="Liang C."/>
        </authorList>
    </citation>
    <scope>NUCLEOTIDE SEQUENCE [LARGE SCALE GENOMIC DNA]</scope>
    <source>
        <strain evidence="5">cv. G1812</strain>
    </source>
</reference>
<feature type="domain" description="DUF4216" evidence="2">
    <location>
        <begin position="966"/>
        <end position="1035"/>
    </location>
</feature>
<dbReference type="EnsemblPlants" id="TuG1812G0300000482.01.T05">
    <property type="protein sequence ID" value="TuG1812G0300000482.01.T05"/>
    <property type="gene ID" value="TuG1812G0300000482.01"/>
</dbReference>
<dbReference type="Gramene" id="TuG1812G0300000482.01.T05">
    <property type="protein sequence ID" value="TuG1812G0300000482.01.T05"/>
    <property type="gene ID" value="TuG1812G0300000482.01"/>
</dbReference>
<feature type="region of interest" description="Disordered" evidence="1">
    <location>
        <begin position="119"/>
        <end position="140"/>
    </location>
</feature>
<reference evidence="6" key="1">
    <citation type="journal article" date="2013" name="Nature">
        <title>Draft genome of the wheat A-genome progenitor Triticum urartu.</title>
        <authorList>
            <person name="Ling H.Q."/>
            <person name="Zhao S."/>
            <person name="Liu D."/>
            <person name="Wang J."/>
            <person name="Sun H."/>
            <person name="Zhang C."/>
            <person name="Fan H."/>
            <person name="Li D."/>
            <person name="Dong L."/>
            <person name="Tao Y."/>
            <person name="Gao C."/>
            <person name="Wu H."/>
            <person name="Li Y."/>
            <person name="Cui Y."/>
            <person name="Guo X."/>
            <person name="Zheng S."/>
            <person name="Wang B."/>
            <person name="Yu K."/>
            <person name="Liang Q."/>
            <person name="Yang W."/>
            <person name="Lou X."/>
            <person name="Chen J."/>
            <person name="Feng M."/>
            <person name="Jian J."/>
            <person name="Zhang X."/>
            <person name="Luo G."/>
            <person name="Jiang Y."/>
            <person name="Liu J."/>
            <person name="Wang Z."/>
            <person name="Sha Y."/>
            <person name="Zhang B."/>
            <person name="Wu H."/>
            <person name="Tang D."/>
            <person name="Shen Q."/>
            <person name="Xue P."/>
            <person name="Zou S."/>
            <person name="Wang X."/>
            <person name="Liu X."/>
            <person name="Wang F."/>
            <person name="Yang Y."/>
            <person name="An X."/>
            <person name="Dong Z."/>
            <person name="Zhang K."/>
            <person name="Zhang X."/>
            <person name="Luo M.C."/>
            <person name="Dvorak J."/>
            <person name="Tong Y."/>
            <person name="Wang J."/>
            <person name="Yang H."/>
            <person name="Li Z."/>
            <person name="Wang D."/>
            <person name="Zhang A."/>
            <person name="Wang J."/>
        </authorList>
    </citation>
    <scope>NUCLEOTIDE SEQUENCE</scope>
    <source>
        <strain evidence="6">cv. G1812</strain>
    </source>
</reference>
<dbReference type="EnsemblPlants" id="TuG1812G0300000482.01.T07">
    <property type="protein sequence ID" value="TuG1812G0300000482.01.T07"/>
    <property type="gene ID" value="TuG1812G0300000482.01"/>
</dbReference>
<dbReference type="InterPro" id="IPR025312">
    <property type="entry name" value="DUF4216"/>
</dbReference>
<dbReference type="Gramene" id="TuG1812G0300000482.01.T02">
    <property type="protein sequence ID" value="TuG1812G0300000482.01.T02"/>
    <property type="gene ID" value="TuG1812G0300000482.01"/>
</dbReference>
<dbReference type="Pfam" id="PF13960">
    <property type="entry name" value="DUF4218"/>
    <property type="match status" value="1"/>
</dbReference>